<evidence type="ECO:0000256" key="3">
    <source>
        <dbReference type="ARBA" id="ARBA00004613"/>
    </source>
</evidence>
<dbReference type="GO" id="GO:0050482">
    <property type="term" value="P:arachidonate secretion"/>
    <property type="evidence" value="ECO:0007669"/>
    <property type="project" value="InterPro"/>
</dbReference>
<evidence type="ECO:0000256" key="13">
    <source>
        <dbReference type="ARBA" id="ARBA00023157"/>
    </source>
</evidence>
<evidence type="ECO:0000313" key="15">
    <source>
        <dbReference type="EMBL" id="KAK9076889.1"/>
    </source>
</evidence>
<dbReference type="GO" id="GO:0005576">
    <property type="term" value="C:extracellular region"/>
    <property type="evidence" value="ECO:0007669"/>
    <property type="project" value="UniProtKB-SubCell"/>
</dbReference>
<feature type="signal peptide" evidence="14">
    <location>
        <begin position="1"/>
        <end position="17"/>
    </location>
</feature>
<evidence type="ECO:0000256" key="5">
    <source>
        <dbReference type="ARBA" id="ARBA00013278"/>
    </source>
</evidence>
<keyword evidence="8 14" id="KW-0732">Signal</keyword>
<feature type="chain" id="PRO_5043019401" description="phospholipase A2" evidence="14">
    <location>
        <begin position="18"/>
        <end position="150"/>
    </location>
</feature>
<dbReference type="FunFam" id="1.20.90.10:FF:000005">
    <property type="entry name" value="Secretory phospholipase A2"/>
    <property type="match status" value="1"/>
</dbReference>
<dbReference type="GO" id="GO:0046872">
    <property type="term" value="F:metal ion binding"/>
    <property type="evidence" value="ECO:0007669"/>
    <property type="project" value="UniProtKB-KW"/>
</dbReference>
<proteinExistence type="inferred from homology"/>
<sequence>MASTFLLLISILTLNYSAFSNFALKVDVGGDTGLTLSKECSNTCESSFCNVSPLLRYGKYCGVLYSGCPGEKPCDELDACCMKHDSCISANNNNYLSEVCNKDLLGCVERFKTAGSKAFKGNTCEVSDVTNTISAVMKAAVLAGRYIQKP</sequence>
<evidence type="ECO:0000256" key="12">
    <source>
        <dbReference type="ARBA" id="ARBA00023098"/>
    </source>
</evidence>
<evidence type="ECO:0000256" key="11">
    <source>
        <dbReference type="ARBA" id="ARBA00022963"/>
    </source>
</evidence>
<dbReference type="Gene3D" id="1.20.90.10">
    <property type="entry name" value="Phospholipase A2 domain"/>
    <property type="match status" value="1"/>
</dbReference>
<keyword evidence="16" id="KW-1185">Reference proteome</keyword>
<evidence type="ECO:0000313" key="16">
    <source>
        <dbReference type="Proteomes" id="UP001408789"/>
    </source>
</evidence>
<evidence type="ECO:0000256" key="1">
    <source>
        <dbReference type="ARBA" id="ARBA00001604"/>
    </source>
</evidence>
<evidence type="ECO:0000256" key="7">
    <source>
        <dbReference type="ARBA" id="ARBA00022723"/>
    </source>
</evidence>
<keyword evidence="13" id="KW-1015">Disulfide bond</keyword>
<comment type="cofactor">
    <cofactor evidence="2">
        <name>Ca(2+)</name>
        <dbReference type="ChEBI" id="CHEBI:29108"/>
    </cofactor>
</comment>
<dbReference type="GO" id="GO:0006644">
    <property type="term" value="P:phospholipid metabolic process"/>
    <property type="evidence" value="ECO:0007669"/>
    <property type="project" value="InterPro"/>
</dbReference>
<keyword evidence="6" id="KW-0964">Secreted</keyword>
<dbReference type="EMBL" id="JBCNJP010000007">
    <property type="protein sequence ID" value="KAK9076889.1"/>
    <property type="molecule type" value="Genomic_DNA"/>
</dbReference>
<dbReference type="InterPro" id="IPR036444">
    <property type="entry name" value="PLipase_A2_dom_sf"/>
</dbReference>
<evidence type="ECO:0000256" key="2">
    <source>
        <dbReference type="ARBA" id="ARBA00001913"/>
    </source>
</evidence>
<keyword evidence="10" id="KW-0106">Calcium</keyword>
<keyword evidence="7" id="KW-0479">Metal-binding</keyword>
<comment type="caution">
    <text evidence="15">The sequence shown here is derived from an EMBL/GenBank/DDBJ whole genome shotgun (WGS) entry which is preliminary data.</text>
</comment>
<dbReference type="GO" id="GO:0012505">
    <property type="term" value="C:endomembrane system"/>
    <property type="evidence" value="ECO:0007669"/>
    <property type="project" value="UniProtKB-ARBA"/>
</dbReference>
<dbReference type="EC" id="3.1.1.4" evidence="5"/>
<keyword evidence="11" id="KW-0442">Lipid degradation</keyword>
<dbReference type="GO" id="GO:0016042">
    <property type="term" value="P:lipid catabolic process"/>
    <property type="evidence" value="ECO:0007669"/>
    <property type="project" value="UniProtKB-KW"/>
</dbReference>
<reference evidence="15 16" key="1">
    <citation type="submission" date="2024-04" db="EMBL/GenBank/DDBJ databases">
        <title>The reference genome of an endangered Asteraceae, Deinandra increscens subsp. villosa, native to the Central Coast of California.</title>
        <authorList>
            <person name="Guilliams M."/>
            <person name="Hasenstab-Lehman K."/>
            <person name="Meyer R."/>
            <person name="Mcevoy S."/>
        </authorList>
    </citation>
    <scope>NUCLEOTIDE SEQUENCE [LARGE SCALE GENOMIC DNA]</scope>
    <source>
        <tissue evidence="15">Leaf</tissue>
    </source>
</reference>
<accession>A0AAP0H8A6</accession>
<dbReference type="InterPro" id="IPR033113">
    <property type="entry name" value="PLA2_histidine"/>
</dbReference>
<comment type="similarity">
    <text evidence="4">Belongs to the phospholipase A2 family.</text>
</comment>
<evidence type="ECO:0000256" key="9">
    <source>
        <dbReference type="ARBA" id="ARBA00022801"/>
    </source>
</evidence>
<comment type="subcellular location">
    <subcellularLocation>
        <location evidence="3">Secreted</location>
    </subcellularLocation>
</comment>
<dbReference type="SUPFAM" id="SSF48619">
    <property type="entry name" value="Phospholipase A2, PLA2"/>
    <property type="match status" value="1"/>
</dbReference>
<dbReference type="AlphaFoldDB" id="A0AAP0H8A6"/>
<organism evidence="15 16">
    <name type="scientific">Deinandra increscens subsp. villosa</name>
    <dbReference type="NCBI Taxonomy" id="3103831"/>
    <lineage>
        <taxon>Eukaryota</taxon>
        <taxon>Viridiplantae</taxon>
        <taxon>Streptophyta</taxon>
        <taxon>Embryophyta</taxon>
        <taxon>Tracheophyta</taxon>
        <taxon>Spermatophyta</taxon>
        <taxon>Magnoliopsida</taxon>
        <taxon>eudicotyledons</taxon>
        <taxon>Gunneridae</taxon>
        <taxon>Pentapetalae</taxon>
        <taxon>asterids</taxon>
        <taxon>campanulids</taxon>
        <taxon>Asterales</taxon>
        <taxon>Asteraceae</taxon>
        <taxon>Asteroideae</taxon>
        <taxon>Heliantheae alliance</taxon>
        <taxon>Madieae</taxon>
        <taxon>Madiinae</taxon>
        <taxon>Deinandra</taxon>
    </lineage>
</organism>
<comment type="catalytic activity">
    <reaction evidence="1">
        <text>a 1,2-diacyl-sn-glycero-3-phosphocholine + H2O = a 1-acyl-sn-glycero-3-phosphocholine + a fatty acid + H(+)</text>
        <dbReference type="Rhea" id="RHEA:15801"/>
        <dbReference type="ChEBI" id="CHEBI:15377"/>
        <dbReference type="ChEBI" id="CHEBI:15378"/>
        <dbReference type="ChEBI" id="CHEBI:28868"/>
        <dbReference type="ChEBI" id="CHEBI:57643"/>
        <dbReference type="ChEBI" id="CHEBI:58168"/>
        <dbReference type="EC" id="3.1.1.4"/>
    </reaction>
</comment>
<dbReference type="CDD" id="cd04706">
    <property type="entry name" value="PLA2_plant"/>
    <property type="match status" value="1"/>
</dbReference>
<evidence type="ECO:0000256" key="6">
    <source>
        <dbReference type="ARBA" id="ARBA00022525"/>
    </source>
</evidence>
<dbReference type="GO" id="GO:0004623">
    <property type="term" value="F:phospholipase A2 activity"/>
    <property type="evidence" value="ECO:0007669"/>
    <property type="project" value="UniProtKB-EC"/>
</dbReference>
<evidence type="ECO:0000256" key="14">
    <source>
        <dbReference type="SAM" id="SignalP"/>
    </source>
</evidence>
<dbReference type="Proteomes" id="UP001408789">
    <property type="component" value="Unassembled WGS sequence"/>
</dbReference>
<dbReference type="PROSITE" id="PS00118">
    <property type="entry name" value="PA2_HIS"/>
    <property type="match status" value="1"/>
</dbReference>
<keyword evidence="12" id="KW-0443">Lipid metabolism</keyword>
<keyword evidence="9" id="KW-0378">Hydrolase</keyword>
<protein>
    <recommendedName>
        <fullName evidence="5">phospholipase A2</fullName>
        <ecNumber evidence="5">3.1.1.4</ecNumber>
    </recommendedName>
</protein>
<name>A0AAP0H8A6_9ASTR</name>
<gene>
    <name evidence="15" type="ORF">SSX86_005224</name>
</gene>
<evidence type="ECO:0000256" key="4">
    <source>
        <dbReference type="ARBA" id="ARBA00007056"/>
    </source>
</evidence>
<evidence type="ECO:0000256" key="8">
    <source>
        <dbReference type="ARBA" id="ARBA00022729"/>
    </source>
</evidence>
<evidence type="ECO:0000256" key="10">
    <source>
        <dbReference type="ARBA" id="ARBA00022837"/>
    </source>
</evidence>